<name>A0A1H5IHF7_PSEDM</name>
<dbReference type="EMBL" id="FNUD01000002">
    <property type="protein sequence ID" value="SEE39311.1"/>
    <property type="molecule type" value="Genomic_DNA"/>
</dbReference>
<gene>
    <name evidence="1" type="ORF">SAMN04489800_0686</name>
</gene>
<reference evidence="1" key="1">
    <citation type="submission" date="2016-10" db="EMBL/GenBank/DDBJ databases">
        <authorList>
            <person name="Varghese N."/>
            <person name="Submissions S."/>
        </authorList>
    </citation>
    <scope>NUCLEOTIDE SEQUENCE [LARGE SCALE GENOMIC DNA]</scope>
    <source>
        <strain evidence="1">LMG 25555</strain>
    </source>
</reference>
<evidence type="ECO:0000313" key="2">
    <source>
        <dbReference type="Proteomes" id="UP000183613"/>
    </source>
</evidence>
<sequence>MLGLMVSRLKWYFLCFYIDSLLRDSHLVNLDISVGVVCRHCLIFNRFQAFIDFLL</sequence>
<dbReference type="AlphaFoldDB" id="A0A1H5IHF7"/>
<comment type="caution">
    <text evidence="1">The sequence shown here is derived from an EMBL/GenBank/DDBJ whole genome shotgun (WGS) entry which is preliminary data.</text>
</comment>
<keyword evidence="2" id="KW-1185">Reference proteome</keyword>
<dbReference type="Proteomes" id="UP000183613">
    <property type="component" value="Unassembled WGS sequence"/>
</dbReference>
<proteinExistence type="predicted"/>
<evidence type="ECO:0000313" key="1">
    <source>
        <dbReference type="EMBL" id="SEE39311.1"/>
    </source>
</evidence>
<accession>A0A1H5IHF7</accession>
<protein>
    <submittedName>
        <fullName evidence="1">Uncharacterized protein</fullName>
    </submittedName>
</protein>
<organism evidence="1 2">
    <name type="scientific">Pseudomonas deceptionensis</name>
    <dbReference type="NCBI Taxonomy" id="882211"/>
    <lineage>
        <taxon>Bacteria</taxon>
        <taxon>Pseudomonadati</taxon>
        <taxon>Pseudomonadota</taxon>
        <taxon>Gammaproteobacteria</taxon>
        <taxon>Pseudomonadales</taxon>
        <taxon>Pseudomonadaceae</taxon>
        <taxon>Pseudomonas</taxon>
    </lineage>
</organism>